<dbReference type="PANTHER" id="PTHR33221">
    <property type="entry name" value="WINGED HELIX-TURN-HELIX TRANSCRIPTIONAL REGULATOR, RRF2 FAMILY"/>
    <property type="match status" value="1"/>
</dbReference>
<dbReference type="SUPFAM" id="SSF46785">
    <property type="entry name" value="Winged helix' DNA-binding domain"/>
    <property type="match status" value="1"/>
</dbReference>
<dbReference type="STRING" id="1461693.ATO10_04437"/>
<gene>
    <name evidence="2" type="ORF">ATO10_04437</name>
</gene>
<dbReference type="RefSeq" id="WP_035248655.1">
    <property type="nucleotide sequence ID" value="NZ_AQQY01000002.1"/>
</dbReference>
<dbReference type="PANTHER" id="PTHR33221:SF4">
    <property type="entry name" value="HTH-TYPE TRANSCRIPTIONAL REPRESSOR NSRR"/>
    <property type="match status" value="1"/>
</dbReference>
<dbReference type="EMBL" id="AQQY01000002">
    <property type="protein sequence ID" value="KCV82827.1"/>
    <property type="molecule type" value="Genomic_DNA"/>
</dbReference>
<dbReference type="GO" id="GO:0003700">
    <property type="term" value="F:DNA-binding transcription factor activity"/>
    <property type="evidence" value="ECO:0007669"/>
    <property type="project" value="TreeGrafter"/>
</dbReference>
<protein>
    <submittedName>
        <fullName evidence="2">BadM/Rrf2 family transcriptional regulator</fullName>
    </submittedName>
</protein>
<name>A0A058ZNR7_9RHOB</name>
<keyword evidence="1" id="KW-0238">DNA-binding</keyword>
<dbReference type="NCBIfam" id="TIGR00738">
    <property type="entry name" value="rrf2_super"/>
    <property type="match status" value="1"/>
</dbReference>
<keyword evidence="3" id="KW-1185">Reference proteome</keyword>
<dbReference type="InterPro" id="IPR030489">
    <property type="entry name" value="TR_Rrf2-type_CS"/>
</dbReference>
<dbReference type="Gene3D" id="1.10.10.10">
    <property type="entry name" value="Winged helix-like DNA-binding domain superfamily/Winged helix DNA-binding domain"/>
    <property type="match status" value="1"/>
</dbReference>
<evidence type="ECO:0000313" key="2">
    <source>
        <dbReference type="EMBL" id="KCV82827.1"/>
    </source>
</evidence>
<accession>A0A058ZNR7</accession>
<dbReference type="InterPro" id="IPR036390">
    <property type="entry name" value="WH_DNA-bd_sf"/>
</dbReference>
<dbReference type="AlphaFoldDB" id="A0A058ZNR7"/>
<reference evidence="2 3" key="1">
    <citation type="submission" date="2013-04" db="EMBL/GenBank/DDBJ databases">
        <title>Shimia sp. 22II-S11-Z10 Genome Sequencing.</title>
        <authorList>
            <person name="Lai Q."/>
            <person name="Li G."/>
            <person name="Shao Z."/>
        </authorList>
    </citation>
    <scope>NUCLEOTIDE SEQUENCE [LARGE SCALE GENOMIC DNA]</scope>
    <source>
        <strain evidence="3">22II-S11-Z10</strain>
    </source>
</reference>
<dbReference type="PROSITE" id="PS51197">
    <property type="entry name" value="HTH_RRF2_2"/>
    <property type="match status" value="1"/>
</dbReference>
<dbReference type="eggNOG" id="COG1959">
    <property type="taxonomic scope" value="Bacteria"/>
</dbReference>
<dbReference type="GO" id="GO:0003677">
    <property type="term" value="F:DNA binding"/>
    <property type="evidence" value="ECO:0007669"/>
    <property type="project" value="UniProtKB-KW"/>
</dbReference>
<evidence type="ECO:0000313" key="3">
    <source>
        <dbReference type="Proteomes" id="UP000024836"/>
    </source>
</evidence>
<dbReference type="GO" id="GO:0005829">
    <property type="term" value="C:cytosol"/>
    <property type="evidence" value="ECO:0007669"/>
    <property type="project" value="TreeGrafter"/>
</dbReference>
<comment type="caution">
    <text evidence="2">The sequence shown here is derived from an EMBL/GenBank/DDBJ whole genome shotgun (WGS) entry which is preliminary data.</text>
</comment>
<dbReference type="Proteomes" id="UP000024836">
    <property type="component" value="Unassembled WGS sequence"/>
</dbReference>
<proteinExistence type="predicted"/>
<evidence type="ECO:0000256" key="1">
    <source>
        <dbReference type="ARBA" id="ARBA00023125"/>
    </source>
</evidence>
<dbReference type="InterPro" id="IPR036388">
    <property type="entry name" value="WH-like_DNA-bd_sf"/>
</dbReference>
<dbReference type="InterPro" id="IPR000944">
    <property type="entry name" value="Tscrpt_reg_Rrf2"/>
</dbReference>
<organism evidence="2 3">
    <name type="scientific">Actibacterium atlanticum</name>
    <dbReference type="NCBI Taxonomy" id="1461693"/>
    <lineage>
        <taxon>Bacteria</taxon>
        <taxon>Pseudomonadati</taxon>
        <taxon>Pseudomonadota</taxon>
        <taxon>Alphaproteobacteria</taxon>
        <taxon>Rhodobacterales</taxon>
        <taxon>Roseobacteraceae</taxon>
        <taxon>Actibacterium</taxon>
    </lineage>
</organism>
<sequence length="144" mass="15836">MRLTTRTNIAMRALMYCAVNAGRVVRKTDIAEACNTSENHMAQVINALSHHGLMRTTRGRNGGVTLEREPEDISVGTVFRILESGVPFAECFAREENTCPIADCCKLRGALSGALAEFYKALDKINLKDLVADNLPLEDALLLR</sequence>
<dbReference type="Pfam" id="PF02082">
    <property type="entry name" value="Rrf2"/>
    <property type="match status" value="1"/>
</dbReference>
<dbReference type="PROSITE" id="PS01332">
    <property type="entry name" value="HTH_RRF2_1"/>
    <property type="match status" value="1"/>
</dbReference>
<dbReference type="OrthoDB" id="9795923at2"/>